<dbReference type="EMBL" id="QKZI01000001">
    <property type="protein sequence ID" value="PZX07294.1"/>
    <property type="molecule type" value="Genomic_DNA"/>
</dbReference>
<dbReference type="GO" id="GO:0005524">
    <property type="term" value="F:ATP binding"/>
    <property type="evidence" value="ECO:0007669"/>
    <property type="project" value="InterPro"/>
</dbReference>
<dbReference type="InterPro" id="IPR050154">
    <property type="entry name" value="UbiB_kinase"/>
</dbReference>
<comment type="similarity">
    <text evidence="1">Belongs to the protein kinase superfamily. ADCK protein kinase family.</text>
</comment>
<feature type="transmembrane region" description="Helical" evidence="2">
    <location>
        <begin position="6"/>
        <end position="26"/>
    </location>
</feature>
<name>A0A2W7MQ58_9BACI</name>
<dbReference type="OrthoDB" id="9795390at2"/>
<dbReference type="PROSITE" id="PS50011">
    <property type="entry name" value="PROTEIN_KINASE_DOM"/>
    <property type="match status" value="1"/>
</dbReference>
<feature type="transmembrane region" description="Helical" evidence="2">
    <location>
        <begin position="632"/>
        <end position="654"/>
    </location>
</feature>
<keyword evidence="4" id="KW-0830">Ubiquinone</keyword>
<dbReference type="Pfam" id="PF03109">
    <property type="entry name" value="ABC1"/>
    <property type="match status" value="1"/>
</dbReference>
<gene>
    <name evidence="4" type="ORF">C7437_101406</name>
</gene>
<feature type="domain" description="Protein kinase" evidence="3">
    <location>
        <begin position="222"/>
        <end position="561"/>
    </location>
</feature>
<dbReference type="InterPro" id="IPR011009">
    <property type="entry name" value="Kinase-like_dom_sf"/>
</dbReference>
<dbReference type="Gene3D" id="1.10.510.10">
    <property type="entry name" value="Transferase(Phosphotransferase) domain 1"/>
    <property type="match status" value="1"/>
</dbReference>
<feature type="transmembrane region" description="Helical" evidence="2">
    <location>
        <begin position="603"/>
        <end position="626"/>
    </location>
</feature>
<dbReference type="InterPro" id="IPR000719">
    <property type="entry name" value="Prot_kinase_dom"/>
</dbReference>
<sequence length="663" mass="76123">MIYAKILIQIVVVVVLIFFVSGRLMGSQINFMKRIMSVAISVAITSLVFWYSYLRGTDYLKDVYVFMDISTIIWIGSMLLITMLLYLFFELFDPMELGEKGERISKQKSFFLRLRDRWRSQKRLSQVVQIAIKNGTSRMLKYARSRENNLELAIAFRDTLEESGGIFIKFGQVLSTRKELFPPAFVKELGSLQQNVRPLPSQHVKAILESALHEKIENIFYEFDLTPIAAGSIGQVHRAILKKNHEQVVVKLLRPEVKDMVRDDLHILVEFAEWVSEKSTWAKNLGFRELAVGFASSMREEVNFNIEVRNTLQVATTLKNSPYQVKIPTIYTEYSNDRLIVSEYIRGLSVASGDEVFDTLLIDREEFARTLLFSFFEQMLFSGIFHADPHPGNIFIDEKDGTPILLDFGAVGRLAAQQQEGIKLFLIGIQQNDANLLYDSILLLVEDHDHLEQVKMEQAMAHILLRISYVPKIPTEELIHSLFEVVRDFGLAFYPSVGIALRSIITLDGTLHLIKADFDMFSEAKKFSTNYFTSILKRPFKEPKETMERIEKEFALLLPALRKIPRRIDQLMQRVESGKIILHHDIFSDKQNAMFITQLFSQFVLLFVGITFGIISVSLLAIAQFIDAPYAIYMNTAAYVGLFLCSVLLVRLSIQAIRLMKRN</sequence>
<dbReference type="RefSeq" id="WP_111437965.1">
    <property type="nucleotide sequence ID" value="NZ_QKZI01000001.1"/>
</dbReference>
<evidence type="ECO:0000256" key="1">
    <source>
        <dbReference type="ARBA" id="ARBA00009670"/>
    </source>
</evidence>
<organism evidence="4 5">
    <name type="scientific">Psychrobacillus insolitus</name>
    <dbReference type="NCBI Taxonomy" id="1461"/>
    <lineage>
        <taxon>Bacteria</taxon>
        <taxon>Bacillati</taxon>
        <taxon>Bacillota</taxon>
        <taxon>Bacilli</taxon>
        <taxon>Bacillales</taxon>
        <taxon>Bacillaceae</taxon>
        <taxon>Psychrobacillus</taxon>
    </lineage>
</organism>
<evidence type="ECO:0000259" key="3">
    <source>
        <dbReference type="PROSITE" id="PS50011"/>
    </source>
</evidence>
<dbReference type="InterPro" id="IPR004147">
    <property type="entry name" value="ABC1_dom"/>
</dbReference>
<keyword evidence="2" id="KW-0812">Transmembrane</keyword>
<dbReference type="CDD" id="cd05121">
    <property type="entry name" value="ABC1_ADCK3-like"/>
    <property type="match status" value="1"/>
</dbReference>
<comment type="caution">
    <text evidence="4">The sequence shown here is derived from an EMBL/GenBank/DDBJ whole genome shotgun (WGS) entry which is preliminary data.</text>
</comment>
<keyword evidence="2" id="KW-0472">Membrane</keyword>
<accession>A0A2W7MQ58</accession>
<evidence type="ECO:0000313" key="4">
    <source>
        <dbReference type="EMBL" id="PZX07294.1"/>
    </source>
</evidence>
<dbReference type="SUPFAM" id="SSF56112">
    <property type="entry name" value="Protein kinase-like (PK-like)"/>
    <property type="match status" value="1"/>
</dbReference>
<evidence type="ECO:0000313" key="5">
    <source>
        <dbReference type="Proteomes" id="UP000248646"/>
    </source>
</evidence>
<feature type="transmembrane region" description="Helical" evidence="2">
    <location>
        <begin position="65"/>
        <end position="89"/>
    </location>
</feature>
<reference evidence="4 5" key="1">
    <citation type="submission" date="2018-06" db="EMBL/GenBank/DDBJ databases">
        <title>Genomic Encyclopedia of Type Strains, Phase IV (KMG-IV): sequencing the most valuable type-strain genomes for metagenomic binning, comparative biology and taxonomic classification.</title>
        <authorList>
            <person name="Goeker M."/>
        </authorList>
    </citation>
    <scope>NUCLEOTIDE SEQUENCE [LARGE SCALE GENOMIC DNA]</scope>
    <source>
        <strain evidence="4 5">DSM 5</strain>
    </source>
</reference>
<protein>
    <submittedName>
        <fullName evidence="4">Ubiquinone biosynthesis protein</fullName>
    </submittedName>
</protein>
<keyword evidence="5" id="KW-1185">Reference proteome</keyword>
<dbReference type="PANTHER" id="PTHR10566:SF113">
    <property type="entry name" value="PROTEIN ACTIVITY OF BC1 COMPLEX KINASE 7, CHLOROPLASTIC"/>
    <property type="match status" value="1"/>
</dbReference>
<dbReference type="AlphaFoldDB" id="A0A2W7MQ58"/>
<evidence type="ECO:0000256" key="2">
    <source>
        <dbReference type="SAM" id="Phobius"/>
    </source>
</evidence>
<dbReference type="PANTHER" id="PTHR10566">
    <property type="entry name" value="CHAPERONE-ACTIVITY OF BC1 COMPLEX CABC1 -RELATED"/>
    <property type="match status" value="1"/>
</dbReference>
<keyword evidence="2" id="KW-1133">Transmembrane helix</keyword>
<dbReference type="GO" id="GO:0004672">
    <property type="term" value="F:protein kinase activity"/>
    <property type="evidence" value="ECO:0007669"/>
    <property type="project" value="InterPro"/>
</dbReference>
<proteinExistence type="inferred from homology"/>
<feature type="transmembrane region" description="Helical" evidence="2">
    <location>
        <begin position="35"/>
        <end position="53"/>
    </location>
</feature>
<dbReference type="Proteomes" id="UP000248646">
    <property type="component" value="Unassembled WGS sequence"/>
</dbReference>